<evidence type="ECO:0000259" key="4">
    <source>
        <dbReference type="SMART" id="SM00990"/>
    </source>
</evidence>
<dbReference type="InterPro" id="IPR011856">
    <property type="entry name" value="tRNA_endonuc-like_dom_sf"/>
</dbReference>
<dbReference type="SMART" id="SM00990">
    <property type="entry name" value="VRR_NUC"/>
    <property type="match status" value="1"/>
</dbReference>
<keyword evidence="3" id="KW-0378">Hydrolase</keyword>
<protein>
    <submittedName>
        <fullName evidence="5">VRR-NUC domain-containing protein</fullName>
    </submittedName>
</protein>
<evidence type="ECO:0000256" key="3">
    <source>
        <dbReference type="ARBA" id="ARBA00022801"/>
    </source>
</evidence>
<evidence type="ECO:0000256" key="1">
    <source>
        <dbReference type="ARBA" id="ARBA00001946"/>
    </source>
</evidence>
<sequence>MLEKQIEEYLTKKVRSLGGMSIKLTSLIGIPDRLVLLPYGRCVFVELKAPGESPRKIQLKRMQQLRGLGFKVYVADSYERVDEVIGNALQTT</sequence>
<dbReference type="EMBL" id="JACRSY010000017">
    <property type="protein sequence ID" value="MBC8580168.1"/>
    <property type="molecule type" value="Genomic_DNA"/>
</dbReference>
<dbReference type="Gene3D" id="3.40.1350.10">
    <property type="match status" value="1"/>
</dbReference>
<name>A0A926EH42_9FIRM</name>
<dbReference type="GO" id="GO:0003676">
    <property type="term" value="F:nucleic acid binding"/>
    <property type="evidence" value="ECO:0007669"/>
    <property type="project" value="InterPro"/>
</dbReference>
<evidence type="ECO:0000313" key="5">
    <source>
        <dbReference type="EMBL" id="MBC8580168.1"/>
    </source>
</evidence>
<dbReference type="GO" id="GO:0016788">
    <property type="term" value="F:hydrolase activity, acting on ester bonds"/>
    <property type="evidence" value="ECO:0007669"/>
    <property type="project" value="InterPro"/>
</dbReference>
<dbReference type="RefSeq" id="WP_249333036.1">
    <property type="nucleotide sequence ID" value="NZ_JACRSY010000017.1"/>
</dbReference>
<dbReference type="InterPro" id="IPR014883">
    <property type="entry name" value="VRR_NUC"/>
</dbReference>
<evidence type="ECO:0000256" key="2">
    <source>
        <dbReference type="ARBA" id="ARBA00022722"/>
    </source>
</evidence>
<dbReference type="AlphaFoldDB" id="A0A926EH42"/>
<proteinExistence type="predicted"/>
<organism evidence="5 6">
    <name type="scientific">Zhenhengia yiwuensis</name>
    <dbReference type="NCBI Taxonomy" id="2763666"/>
    <lineage>
        <taxon>Bacteria</taxon>
        <taxon>Bacillati</taxon>
        <taxon>Bacillota</taxon>
        <taxon>Clostridia</taxon>
        <taxon>Lachnospirales</taxon>
        <taxon>Lachnospiraceae</taxon>
        <taxon>Zhenhengia</taxon>
    </lineage>
</organism>
<keyword evidence="6" id="KW-1185">Reference proteome</keyword>
<dbReference type="GO" id="GO:0004518">
    <property type="term" value="F:nuclease activity"/>
    <property type="evidence" value="ECO:0007669"/>
    <property type="project" value="UniProtKB-KW"/>
</dbReference>
<evidence type="ECO:0000313" key="6">
    <source>
        <dbReference type="Proteomes" id="UP000655830"/>
    </source>
</evidence>
<comment type="cofactor">
    <cofactor evidence="1">
        <name>Mg(2+)</name>
        <dbReference type="ChEBI" id="CHEBI:18420"/>
    </cofactor>
</comment>
<gene>
    <name evidence="5" type="ORF">H8718_11600</name>
</gene>
<accession>A0A926EH42</accession>
<reference evidence="5" key="1">
    <citation type="submission" date="2020-08" db="EMBL/GenBank/DDBJ databases">
        <title>Genome public.</title>
        <authorList>
            <person name="Liu C."/>
            <person name="Sun Q."/>
        </authorList>
    </citation>
    <scope>NUCLEOTIDE SEQUENCE</scope>
    <source>
        <strain evidence="5">NSJ-12</strain>
    </source>
</reference>
<comment type="caution">
    <text evidence="5">The sequence shown here is derived from an EMBL/GenBank/DDBJ whole genome shotgun (WGS) entry which is preliminary data.</text>
</comment>
<feature type="domain" description="VRR-NUC" evidence="4">
    <location>
        <begin position="1"/>
        <end position="79"/>
    </location>
</feature>
<keyword evidence="2" id="KW-0540">Nuclease</keyword>
<dbReference type="Proteomes" id="UP000655830">
    <property type="component" value="Unassembled WGS sequence"/>
</dbReference>